<keyword evidence="6" id="KW-1185">Reference proteome</keyword>
<evidence type="ECO:0000313" key="5">
    <source>
        <dbReference type="EMBL" id="KAJ8038217.1"/>
    </source>
</evidence>
<dbReference type="PANTHER" id="PTHR45632:SF26">
    <property type="entry name" value="BTB DOMAIN-CONTAINING PROTEIN"/>
    <property type="match status" value="1"/>
</dbReference>
<keyword evidence="2" id="KW-0677">Repeat</keyword>
<protein>
    <submittedName>
        <fullName evidence="5">Influenza virus NS1A-binding protein</fullName>
    </submittedName>
</protein>
<evidence type="ECO:0000256" key="1">
    <source>
        <dbReference type="ARBA" id="ARBA00022441"/>
    </source>
</evidence>
<comment type="caution">
    <text evidence="5">The sequence shown here is derived from an EMBL/GenBank/DDBJ whole genome shotgun (WGS) entry which is preliminary data.</text>
</comment>
<dbReference type="Pfam" id="PF01344">
    <property type="entry name" value="Kelch_1"/>
    <property type="match status" value="3"/>
</dbReference>
<dbReference type="Gene3D" id="3.30.710.10">
    <property type="entry name" value="Potassium Channel Kv1.1, Chain A"/>
    <property type="match status" value="1"/>
</dbReference>
<evidence type="ECO:0000259" key="4">
    <source>
        <dbReference type="PROSITE" id="PS50097"/>
    </source>
</evidence>
<dbReference type="SUPFAM" id="SSF54695">
    <property type="entry name" value="POZ domain"/>
    <property type="match status" value="1"/>
</dbReference>
<reference evidence="5" key="1">
    <citation type="submission" date="2021-10" db="EMBL/GenBank/DDBJ databases">
        <title>Tropical sea cucumber genome reveals ecological adaptation and Cuvierian tubules defense mechanism.</title>
        <authorList>
            <person name="Chen T."/>
        </authorList>
    </citation>
    <scope>NUCLEOTIDE SEQUENCE</scope>
    <source>
        <strain evidence="5">Nanhai2018</strain>
        <tissue evidence="5">Muscle</tissue>
    </source>
</reference>
<dbReference type="Gene3D" id="2.120.10.80">
    <property type="entry name" value="Kelch-type beta propeller"/>
    <property type="match status" value="2"/>
</dbReference>
<dbReference type="SMART" id="SM00875">
    <property type="entry name" value="BACK"/>
    <property type="match status" value="1"/>
</dbReference>
<dbReference type="SMART" id="SM00612">
    <property type="entry name" value="Kelch"/>
    <property type="match status" value="5"/>
</dbReference>
<dbReference type="InterPro" id="IPR015915">
    <property type="entry name" value="Kelch-typ_b-propeller"/>
</dbReference>
<dbReference type="InterPro" id="IPR011043">
    <property type="entry name" value="Gal_Oxase/kelch_b-propeller"/>
</dbReference>
<dbReference type="Pfam" id="PF00651">
    <property type="entry name" value="BTB"/>
    <property type="match status" value="1"/>
</dbReference>
<accession>A0A9Q1H783</accession>
<dbReference type="CDD" id="cd18306">
    <property type="entry name" value="BTB_POZ_NS1BP"/>
    <property type="match status" value="1"/>
</dbReference>
<dbReference type="AlphaFoldDB" id="A0A9Q1H783"/>
<dbReference type="PANTHER" id="PTHR45632">
    <property type="entry name" value="LD33804P"/>
    <property type="match status" value="1"/>
</dbReference>
<dbReference type="SMART" id="SM00225">
    <property type="entry name" value="BTB"/>
    <property type="match status" value="1"/>
</dbReference>
<dbReference type="Pfam" id="PF24681">
    <property type="entry name" value="Kelch_KLHDC2_KLHL20_DRC7"/>
    <property type="match status" value="1"/>
</dbReference>
<evidence type="ECO:0000256" key="3">
    <source>
        <dbReference type="SAM" id="MobiDB-lite"/>
    </source>
</evidence>
<dbReference type="EMBL" id="JAIZAY010000007">
    <property type="protein sequence ID" value="KAJ8038217.1"/>
    <property type="molecule type" value="Genomic_DNA"/>
</dbReference>
<gene>
    <name evidence="5" type="ORF">HOLleu_15565</name>
</gene>
<feature type="region of interest" description="Disordered" evidence="3">
    <location>
        <begin position="666"/>
        <end position="695"/>
    </location>
</feature>
<feature type="domain" description="BTB" evidence="4">
    <location>
        <begin position="48"/>
        <end position="119"/>
    </location>
</feature>
<keyword evidence="1" id="KW-0880">Kelch repeat</keyword>
<dbReference type="PIRSF" id="PIRSF037037">
    <property type="entry name" value="Kelch-like_protein_gigaxonin"/>
    <property type="match status" value="1"/>
</dbReference>
<dbReference type="Pfam" id="PF07707">
    <property type="entry name" value="BACK"/>
    <property type="match status" value="1"/>
</dbReference>
<evidence type="ECO:0000256" key="2">
    <source>
        <dbReference type="ARBA" id="ARBA00022737"/>
    </source>
</evidence>
<dbReference type="Gene3D" id="1.25.40.420">
    <property type="match status" value="1"/>
</dbReference>
<proteinExistence type="predicted"/>
<dbReference type="InterPro" id="IPR000210">
    <property type="entry name" value="BTB/POZ_dom"/>
</dbReference>
<dbReference type="InterPro" id="IPR011705">
    <property type="entry name" value="BACK"/>
</dbReference>
<organism evidence="5 6">
    <name type="scientific">Holothuria leucospilota</name>
    <name type="common">Black long sea cucumber</name>
    <name type="synonym">Mertensiothuria leucospilota</name>
    <dbReference type="NCBI Taxonomy" id="206669"/>
    <lineage>
        <taxon>Eukaryota</taxon>
        <taxon>Metazoa</taxon>
        <taxon>Echinodermata</taxon>
        <taxon>Eleutherozoa</taxon>
        <taxon>Echinozoa</taxon>
        <taxon>Holothuroidea</taxon>
        <taxon>Aspidochirotacea</taxon>
        <taxon>Aspidochirotida</taxon>
        <taxon>Holothuriidae</taxon>
        <taxon>Holothuria</taxon>
    </lineage>
</organism>
<dbReference type="InterPro" id="IPR006652">
    <property type="entry name" value="Kelch_1"/>
</dbReference>
<sequence>MDSNFANDLKNRLNMNPFTNPDLTLKECDWSNSVLSCMNTMRKQRAFHDVLLCVDKHEIPAHRAILACYSPYMADQLQLSKIPPNKEEMVLRKDLISIDPDSAEVLVEFAYTGKLEITSQHVANLYHAANLWQVNKVKNACASHMQDSMSCSNCIEIYKLAKLEGDNDLSNAAEEFMKNNMEHVATSHEFTLLQRIQIEIISTQTKETIHSDKALFHTALNWIRRTIKSGTSYEKLLEGPQTLLLTEDNLLKTLEEVEEVEPTLIEDYNLDPTKVGTLTPERKQVNGFEPRTQPKNNNISTPRKLIMTPDESETTYRNSAWKVIGATDMADFRYVALAEVDGELVCIMLYEKQQSPKVTRRVKRNLSIETCNHHPPLSPMDHCVCAFGSAVLDGKVIIGGGYDKKRSYKKVSMYNPETNTWAALKSMTNPRIRFAMEVIGDRIYAIGGSDGMNELKTCEVFDMKTGWQPMASMNRERSNFGATTVNGKLYVIGGHSDGACIKNCELYDPETDKWSEIAPLCQARSQLGVCNMNGLIYAVGGSSLWSCVNSVEVYNPANNEWSTVTSMTTNRRAAGVCVHNSKIYVVGGSDGQTVLDTVEFYDPCTQLWSPAASLEVPRMNLEVVSVRDAIYALGGFDGKLTLDNMQYYKEEANRWYTHAMHLLRRQSATPSPPGSPVDAKKKISGSAESSETESM</sequence>
<name>A0A9Q1H783_HOLLE</name>
<evidence type="ECO:0000313" key="6">
    <source>
        <dbReference type="Proteomes" id="UP001152320"/>
    </source>
</evidence>
<dbReference type="OrthoDB" id="45365at2759"/>
<dbReference type="PROSITE" id="PS50097">
    <property type="entry name" value="BTB"/>
    <property type="match status" value="1"/>
</dbReference>
<dbReference type="Proteomes" id="UP001152320">
    <property type="component" value="Chromosome 7"/>
</dbReference>
<dbReference type="InterPro" id="IPR017096">
    <property type="entry name" value="BTB-kelch_protein"/>
</dbReference>
<dbReference type="InterPro" id="IPR011333">
    <property type="entry name" value="SKP1/BTB/POZ_sf"/>
</dbReference>
<dbReference type="SUPFAM" id="SSF50965">
    <property type="entry name" value="Galactose oxidase, central domain"/>
    <property type="match status" value="1"/>
</dbReference>